<dbReference type="EC" id="3.5.99.2" evidence="2"/>
<evidence type="ECO:0000259" key="1">
    <source>
        <dbReference type="Pfam" id="PF03070"/>
    </source>
</evidence>
<dbReference type="Proteomes" id="UP000189475">
    <property type="component" value="Unassembled WGS sequence"/>
</dbReference>
<keyword evidence="3" id="KW-1185">Reference proteome</keyword>
<dbReference type="OrthoDB" id="34166at2"/>
<evidence type="ECO:0000313" key="2">
    <source>
        <dbReference type="EMBL" id="SJL82573.1"/>
    </source>
</evidence>
<name>A0A1R4B0Z2_9VIBR</name>
<dbReference type="AlphaFoldDB" id="A0A1R4B0Z2"/>
<dbReference type="GO" id="GO:0050334">
    <property type="term" value="F:thiaminase activity"/>
    <property type="evidence" value="ECO:0007669"/>
    <property type="project" value="UniProtKB-EC"/>
</dbReference>
<dbReference type="GO" id="GO:0005829">
    <property type="term" value="C:cytosol"/>
    <property type="evidence" value="ECO:0007669"/>
    <property type="project" value="TreeGrafter"/>
</dbReference>
<dbReference type="InterPro" id="IPR050967">
    <property type="entry name" value="Thiamine_Salvage_TenA"/>
</dbReference>
<evidence type="ECO:0000313" key="3">
    <source>
        <dbReference type="Proteomes" id="UP000189475"/>
    </source>
</evidence>
<gene>
    <name evidence="2" type="primary">tenA</name>
    <name evidence="2" type="ORF">VPAL9027_00503</name>
</gene>
<dbReference type="Pfam" id="PF03070">
    <property type="entry name" value="TENA_THI-4"/>
    <property type="match status" value="1"/>
</dbReference>
<dbReference type="RefSeq" id="WP_077312003.1">
    <property type="nucleotide sequence ID" value="NZ_AP024887.1"/>
</dbReference>
<dbReference type="PANTHER" id="PTHR43198:SF2">
    <property type="entry name" value="SI:CH1073-67J19.1-RELATED"/>
    <property type="match status" value="1"/>
</dbReference>
<accession>A0A1R4B0Z2</accession>
<dbReference type="InterPro" id="IPR004305">
    <property type="entry name" value="Thiaminase-2/PQQC"/>
</dbReference>
<reference evidence="2 3" key="1">
    <citation type="submission" date="2017-02" db="EMBL/GenBank/DDBJ databases">
        <authorList>
            <person name="Peterson S.W."/>
        </authorList>
    </citation>
    <scope>NUCLEOTIDE SEQUENCE [LARGE SCALE GENOMIC DNA]</scope>
    <source>
        <strain evidence="2 3">CECT 9027</strain>
    </source>
</reference>
<proteinExistence type="predicted"/>
<dbReference type="PANTHER" id="PTHR43198">
    <property type="entry name" value="BIFUNCTIONAL TH2 PROTEIN"/>
    <property type="match status" value="1"/>
</dbReference>
<dbReference type="EMBL" id="FUFT01000002">
    <property type="protein sequence ID" value="SJL82573.1"/>
    <property type="molecule type" value="Genomic_DNA"/>
</dbReference>
<feature type="domain" description="Thiaminase-2/PQQC" evidence="1">
    <location>
        <begin position="10"/>
        <end position="217"/>
    </location>
</feature>
<dbReference type="Gene3D" id="1.20.910.10">
    <property type="entry name" value="Heme oxygenase-like"/>
    <property type="match status" value="1"/>
</dbReference>
<sequence length="223" mass="25363">MNYQDLIDACQDDWHEYVEHSFVQQLAQGTLAQPCYLHYLKQDFLFLKQRARAYALAIYKSRTLRDMRQALPTIYSLLDGEIAHHAAYCAEWGIDETTIESEVEDFGTVAYTRYVLDAGMAGDLVDLYAAFAPCSIGYAVIGKKLMEDDHTVLEGNPYSSWIHLYAGEQFQSGVAKGAEYFNQMLAEIDIHSQRGQNLIEVFKTATRMEVAFWQQGLDVKQGC</sequence>
<keyword evidence="2" id="KW-0378">Hydrolase</keyword>
<dbReference type="CDD" id="cd19367">
    <property type="entry name" value="TenA_C_ScTHI20-like"/>
    <property type="match status" value="1"/>
</dbReference>
<dbReference type="SUPFAM" id="SSF48613">
    <property type="entry name" value="Heme oxygenase-like"/>
    <property type="match status" value="1"/>
</dbReference>
<dbReference type="InterPro" id="IPR016084">
    <property type="entry name" value="Haem_Oase-like_multi-hlx"/>
</dbReference>
<dbReference type="STRING" id="1918946.VPAL9027_00503"/>
<organism evidence="2 3">
    <name type="scientific">Vibrio palustris</name>
    <dbReference type="NCBI Taxonomy" id="1918946"/>
    <lineage>
        <taxon>Bacteria</taxon>
        <taxon>Pseudomonadati</taxon>
        <taxon>Pseudomonadota</taxon>
        <taxon>Gammaproteobacteria</taxon>
        <taxon>Vibrionales</taxon>
        <taxon>Vibrionaceae</taxon>
        <taxon>Vibrio</taxon>
    </lineage>
</organism>
<protein>
    <submittedName>
        <fullName evidence="2">Thiaminase-2</fullName>
        <ecNumber evidence="2">3.5.99.2</ecNumber>
    </submittedName>
</protein>